<dbReference type="Gramene" id="ORUFI07G18620.1">
    <property type="protein sequence ID" value="ORUFI07G18620.1"/>
    <property type="gene ID" value="ORUFI07G18620"/>
</dbReference>
<protein>
    <submittedName>
        <fullName evidence="1">Uncharacterized protein</fullName>
    </submittedName>
</protein>
<dbReference type="AlphaFoldDB" id="A0A0E0Q9L7"/>
<organism evidence="1 2">
    <name type="scientific">Oryza rufipogon</name>
    <name type="common">Brownbeard rice</name>
    <name type="synonym">Asian wild rice</name>
    <dbReference type="NCBI Taxonomy" id="4529"/>
    <lineage>
        <taxon>Eukaryota</taxon>
        <taxon>Viridiplantae</taxon>
        <taxon>Streptophyta</taxon>
        <taxon>Embryophyta</taxon>
        <taxon>Tracheophyta</taxon>
        <taxon>Spermatophyta</taxon>
        <taxon>Magnoliopsida</taxon>
        <taxon>Liliopsida</taxon>
        <taxon>Poales</taxon>
        <taxon>Poaceae</taxon>
        <taxon>BOP clade</taxon>
        <taxon>Oryzoideae</taxon>
        <taxon>Oryzeae</taxon>
        <taxon>Oryzinae</taxon>
        <taxon>Oryza</taxon>
    </lineage>
</organism>
<proteinExistence type="predicted"/>
<evidence type="ECO:0000313" key="2">
    <source>
        <dbReference type="Proteomes" id="UP000008022"/>
    </source>
</evidence>
<name>A0A0E0Q9L7_ORYRU</name>
<dbReference type="OMA" id="KMQVKDC"/>
<reference evidence="2" key="1">
    <citation type="submission" date="2013-06" db="EMBL/GenBank/DDBJ databases">
        <authorList>
            <person name="Zhao Q."/>
        </authorList>
    </citation>
    <scope>NUCLEOTIDE SEQUENCE</scope>
    <source>
        <strain evidence="2">cv. W1943</strain>
    </source>
</reference>
<reference evidence="1" key="2">
    <citation type="submission" date="2015-06" db="UniProtKB">
        <authorList>
            <consortium name="EnsemblPlants"/>
        </authorList>
    </citation>
    <scope>IDENTIFICATION</scope>
</reference>
<evidence type="ECO:0000313" key="1">
    <source>
        <dbReference type="EnsemblPlants" id="ORUFI07G18620.1"/>
    </source>
</evidence>
<dbReference type="EnsemblPlants" id="ORUFI07G18620.1">
    <property type="protein sequence ID" value="ORUFI07G18620.1"/>
    <property type="gene ID" value="ORUFI07G18620"/>
</dbReference>
<dbReference type="HOGENOM" id="CLU_1920542_0_0_1"/>
<dbReference type="Proteomes" id="UP000008022">
    <property type="component" value="Unassembled WGS sequence"/>
</dbReference>
<accession>A0A0E0Q9L7</accession>
<sequence>MMRTLISLSSHASRGQRRSRTISVNMVIQLVLADDDKPTFALLTKLHLSETVITDDEGGYVSQRGHVVGLSSPADPRACQHLLLRERAHHPHQLTPDLIPPNLTKMQVKDCFVIELKDSAMSLSMPAMEEFC</sequence>
<keyword evidence="2" id="KW-1185">Reference proteome</keyword>